<keyword evidence="3" id="KW-1185">Reference proteome</keyword>
<protein>
    <submittedName>
        <fullName evidence="2">DUF547 domain-containing protein</fullName>
    </submittedName>
</protein>
<name>A0ABV7H9J8_9GAMM</name>
<dbReference type="Pfam" id="PF04784">
    <property type="entry name" value="DUF547"/>
    <property type="match status" value="1"/>
</dbReference>
<evidence type="ECO:0000259" key="1">
    <source>
        <dbReference type="Pfam" id="PF04784"/>
    </source>
</evidence>
<comment type="caution">
    <text evidence="2">The sequence shown here is derived from an EMBL/GenBank/DDBJ whole genome shotgun (WGS) entry which is preliminary data.</text>
</comment>
<dbReference type="Proteomes" id="UP001595476">
    <property type="component" value="Unassembled WGS sequence"/>
</dbReference>
<dbReference type="EMBL" id="JBHRSZ010000001">
    <property type="protein sequence ID" value="MFC3149413.1"/>
    <property type="molecule type" value="Genomic_DNA"/>
</dbReference>
<feature type="domain" description="DUF547" evidence="1">
    <location>
        <begin position="107"/>
        <end position="217"/>
    </location>
</feature>
<accession>A0ABV7H9J8</accession>
<reference evidence="3" key="1">
    <citation type="journal article" date="2019" name="Int. J. Syst. Evol. Microbiol.">
        <title>The Global Catalogue of Microorganisms (GCM) 10K type strain sequencing project: providing services to taxonomists for standard genome sequencing and annotation.</title>
        <authorList>
            <consortium name="The Broad Institute Genomics Platform"/>
            <consortium name="The Broad Institute Genome Sequencing Center for Infectious Disease"/>
            <person name="Wu L."/>
            <person name="Ma J."/>
        </authorList>
    </citation>
    <scope>NUCLEOTIDE SEQUENCE [LARGE SCALE GENOMIC DNA]</scope>
    <source>
        <strain evidence="3">KCTC 52438</strain>
    </source>
</reference>
<dbReference type="PANTHER" id="PTHR46361:SF3">
    <property type="entry name" value="ELECTRON CARRIER_ PROTEIN DISULFIDE OXIDOREDUCTASE"/>
    <property type="match status" value="1"/>
</dbReference>
<dbReference type="PANTHER" id="PTHR46361">
    <property type="entry name" value="ELECTRON CARRIER/ PROTEIN DISULFIDE OXIDOREDUCTASE"/>
    <property type="match status" value="1"/>
</dbReference>
<dbReference type="RefSeq" id="WP_386714295.1">
    <property type="nucleotide sequence ID" value="NZ_JBHRSZ010000001.1"/>
</dbReference>
<dbReference type="InterPro" id="IPR006869">
    <property type="entry name" value="DUF547"/>
</dbReference>
<evidence type="ECO:0000313" key="2">
    <source>
        <dbReference type="EMBL" id="MFC3149413.1"/>
    </source>
</evidence>
<sequence>MPLTNHNRTPAPERVHGFNFLRTLVLVSLLLLSQILKAEEWRFWNQSDESNTNTIDHSLWQDNLNKYLLTSHPSAINLYDYKRVTATDHQQLKTYLAQLSHLDPRLYSKDEQMAYWINLYNALTIDVILDHYPVTSIRDLGEGFFSFGPWDDEIIKIANQELTLNDIEHRILRPIWQDARIHYAVNCASLSCPNLAKQAYTANNLERLLKQGAHRYVNHQRGVYWEEDQVELSKIYSWYQEDFGDNEANVIKHLMQYAEPELLKQLKTYSKDTDISYHYDWQLNEVE</sequence>
<gene>
    <name evidence="2" type="ORF">ACFOEK_00045</name>
</gene>
<evidence type="ECO:0000313" key="3">
    <source>
        <dbReference type="Proteomes" id="UP001595476"/>
    </source>
</evidence>
<proteinExistence type="predicted"/>
<organism evidence="2 3">
    <name type="scientific">Litoribrevibacter euphylliae</name>
    <dbReference type="NCBI Taxonomy" id="1834034"/>
    <lineage>
        <taxon>Bacteria</taxon>
        <taxon>Pseudomonadati</taxon>
        <taxon>Pseudomonadota</taxon>
        <taxon>Gammaproteobacteria</taxon>
        <taxon>Oceanospirillales</taxon>
        <taxon>Oceanospirillaceae</taxon>
        <taxon>Litoribrevibacter</taxon>
    </lineage>
</organism>